<protein>
    <submittedName>
        <fullName evidence="2">Uncharacterized protein</fullName>
    </submittedName>
</protein>
<dbReference type="AlphaFoldDB" id="A0A177CGJ6"/>
<dbReference type="Proteomes" id="UP000077069">
    <property type="component" value="Unassembled WGS sequence"/>
</dbReference>
<feature type="region of interest" description="Disordered" evidence="1">
    <location>
        <begin position="139"/>
        <end position="173"/>
    </location>
</feature>
<dbReference type="GeneID" id="28763714"/>
<dbReference type="InParanoid" id="A0A177CGJ6"/>
<sequence length="186" mass="20251">MNEGARKGRRVLSRASLIAACWLLSRAAIVKVWVPMALVDEMHRARRIDDSPGALHICTEASLLIIAHVREMQLCQCPLPAASLHRRRESPNAPVLSALRPRGCRPEQFRRRFTIVAVCIFATARGGSALDAVVASAARDRHSPGRLQASARPPPSHTTRDTLGPPPDPLKSINTMTSIARTFGGD</sequence>
<evidence type="ECO:0000313" key="2">
    <source>
        <dbReference type="EMBL" id="OAG06486.1"/>
    </source>
</evidence>
<dbReference type="EMBL" id="KV441552">
    <property type="protein sequence ID" value="OAG06486.1"/>
    <property type="molecule type" value="Genomic_DNA"/>
</dbReference>
<organism evidence="2 3">
    <name type="scientific">Paraphaeosphaeria sporulosa</name>
    <dbReference type="NCBI Taxonomy" id="1460663"/>
    <lineage>
        <taxon>Eukaryota</taxon>
        <taxon>Fungi</taxon>
        <taxon>Dikarya</taxon>
        <taxon>Ascomycota</taxon>
        <taxon>Pezizomycotina</taxon>
        <taxon>Dothideomycetes</taxon>
        <taxon>Pleosporomycetidae</taxon>
        <taxon>Pleosporales</taxon>
        <taxon>Massarineae</taxon>
        <taxon>Didymosphaeriaceae</taxon>
        <taxon>Paraphaeosphaeria</taxon>
    </lineage>
</organism>
<name>A0A177CGJ6_9PLEO</name>
<dbReference type="RefSeq" id="XP_018036851.1">
    <property type="nucleotide sequence ID" value="XM_018180228.1"/>
</dbReference>
<proteinExistence type="predicted"/>
<reference evidence="2 3" key="1">
    <citation type="submission" date="2016-05" db="EMBL/GenBank/DDBJ databases">
        <title>Comparative analysis of secretome profiles of manganese(II)-oxidizing ascomycete fungi.</title>
        <authorList>
            <consortium name="DOE Joint Genome Institute"/>
            <person name="Zeiner C.A."/>
            <person name="Purvine S.O."/>
            <person name="Zink E.M."/>
            <person name="Wu S."/>
            <person name="Pasa-Tolic L."/>
            <person name="Chaput D.L."/>
            <person name="Haridas S."/>
            <person name="Grigoriev I.V."/>
            <person name="Santelli C.M."/>
            <person name="Hansel C.M."/>
        </authorList>
    </citation>
    <scope>NUCLEOTIDE SEQUENCE [LARGE SCALE GENOMIC DNA]</scope>
    <source>
        <strain evidence="2 3">AP3s5-JAC2a</strain>
    </source>
</reference>
<evidence type="ECO:0000313" key="3">
    <source>
        <dbReference type="Proteomes" id="UP000077069"/>
    </source>
</evidence>
<evidence type="ECO:0000256" key="1">
    <source>
        <dbReference type="SAM" id="MobiDB-lite"/>
    </source>
</evidence>
<keyword evidence="3" id="KW-1185">Reference proteome</keyword>
<accession>A0A177CGJ6</accession>
<gene>
    <name evidence="2" type="ORF">CC84DRAFT_1176476</name>
</gene>